<sequence length="1179" mass="124704">MIERQPNKRFIRWTARLLVIVMVMGLFVLPGGKQVYAAAADGVWSSSSNYSFVMHSQDGKLYVNQKAVDLSWKRDYSVSATGYFFSRSQSILGNLNDILKVSYGSYNSSYSGNVPHAFLIDFDKLWELYSTMEYRQSGMNVGVWNNSNVDVFGLPTPRDVYSFETKSLALVVNADTGTVVDLLSDVNPYYTQNGLPKFVKETSSPEPVTDIPGVPNNIIADKTATSIRLQWPHINQAVQYEIEENGVNKGPYYGESYTAGGLQPDTLHTYRVRAVNKFGQSDWSSPVQVRTLLQQPVLNVEPSEGANIVSWAAVDHATSYSIQIDNASPVDLGNVLNYKHEALEANSTHTYQLKAYSGDNESQWSKVVTQKTVPERAGGLKITDTTFNKLSVSWNAVAGATGYDLEVDGVITAVTGTSYNKTGLAANTEHSFRVRSKNSGGAGSWSDPLTAFTSLSTPALQASSTQNSIALVWTAIDGASSYEIEADGAVVGTVTDSAFVQSGLLPGTAHKYRVRAVNDTNTSAWTALLTQSTIPADVTGLNISTVTNAAIGVKWTAVTGATGYDLEIDGTTVAVTGTSYTKSGLAANSEHTFRIRSKNAAGTGSWSSPVSGTTQLNTPVLKAASTDTAVTLTWAEIADAAKYEVEADGVVVGTVTDPTYVHANLVPGTAHKYRIRALTDTNTSAWTALLTQSTIPADVTGLSISTVTNAAIGVKWTAVTGATGYDLEIDGTTVAVTGTSYTKSGLAANSEHTFRIRSKNAAGTGSWSSPVSGTTQLNTPVLKAASTDTAVTLTWAKIADAAKYEVEADGVVVGTVTDPAYVHANLVPGTAHKYRIRALTDTNTSAWTALLTQSTIPADVTGLNISTVTNAAIGVKWTAVTGATGYDLEIDGTAVSLTATSYTKSGLAANSEHTFRIRSKNAAGVGSWSSPVSGTTQLNTPVLKAASTDTAVTLTWAEIADGVKYEVEADGVVVGTVTDPTYVHANLVPGTAHKYRIRALTDTNTSAWAALLTQSTIPADVTGLNISTVTNAAIGVKWNAVTGATGYDLEIDGTAVSLTATSYTKSGLAANSEHTFRIRAKNAAGTGNWGSLISGLTLLNTPVVKGTVTNSSVSLSWDAVPGATAYEIEADGAVVATVNDNIYIHENLLPLTLHKYRVRALTSTNSSLWSAVSSFKTLN</sequence>
<protein>
    <submittedName>
        <fullName evidence="2">Fibronectin type III domain-containing protein</fullName>
    </submittedName>
</protein>
<feature type="domain" description="Fibronectin type-III" evidence="1">
    <location>
        <begin position="376"/>
        <end position="457"/>
    </location>
</feature>
<feature type="domain" description="Fibronectin type-III" evidence="1">
    <location>
        <begin position="695"/>
        <end position="778"/>
    </location>
</feature>
<dbReference type="EMBL" id="JAUQTB010000004">
    <property type="protein sequence ID" value="MDO7906791.1"/>
    <property type="molecule type" value="Genomic_DNA"/>
</dbReference>
<feature type="domain" description="Fibronectin type-III" evidence="1">
    <location>
        <begin position="1017"/>
        <end position="1100"/>
    </location>
</feature>
<dbReference type="Gene3D" id="2.60.40.10">
    <property type="entry name" value="Immunoglobulins"/>
    <property type="match status" value="11"/>
</dbReference>
<evidence type="ECO:0000313" key="3">
    <source>
        <dbReference type="Proteomes" id="UP001240171"/>
    </source>
</evidence>
<organism evidence="2 3">
    <name type="scientific">Paenibacillus lacisoli</name>
    <dbReference type="NCBI Taxonomy" id="3064525"/>
    <lineage>
        <taxon>Bacteria</taxon>
        <taxon>Bacillati</taxon>
        <taxon>Bacillota</taxon>
        <taxon>Bacilli</taxon>
        <taxon>Bacillales</taxon>
        <taxon>Paenibacillaceae</taxon>
        <taxon>Paenibacillus</taxon>
    </lineage>
</organism>
<gene>
    <name evidence="2" type="ORF">Q5741_10180</name>
</gene>
<evidence type="ECO:0000313" key="2">
    <source>
        <dbReference type="EMBL" id="MDO7906791.1"/>
    </source>
</evidence>
<reference evidence="2 3" key="1">
    <citation type="submission" date="2023-07" db="EMBL/GenBank/DDBJ databases">
        <title>Paenibacillus sp. JX-17 nov. isolated from soil.</title>
        <authorList>
            <person name="Wan Y."/>
            <person name="Liu B."/>
        </authorList>
    </citation>
    <scope>NUCLEOTIDE SEQUENCE [LARGE SCALE GENOMIC DNA]</scope>
    <source>
        <strain evidence="2 3">JX-17</strain>
    </source>
</reference>
<evidence type="ECO:0000259" key="1">
    <source>
        <dbReference type="PROSITE" id="PS50853"/>
    </source>
</evidence>
<dbReference type="PANTHER" id="PTHR24099">
    <property type="entry name" value="E3 UBIQUITIN-PROTEIN LIGASE TRIM36-RELATED"/>
    <property type="match status" value="1"/>
</dbReference>
<dbReference type="PANTHER" id="PTHR24099:SF11">
    <property type="entry name" value="FIBRONECTIN TYPE III DOMAIN-CONTAINING 3BA-RELATED"/>
    <property type="match status" value="1"/>
</dbReference>
<feature type="domain" description="Fibronectin type-III" evidence="1">
    <location>
        <begin position="534"/>
        <end position="617"/>
    </location>
</feature>
<proteinExistence type="predicted"/>
<accession>A0ABT9CGI5</accession>
<dbReference type="SMART" id="SM00060">
    <property type="entry name" value="FN3"/>
    <property type="match status" value="12"/>
</dbReference>
<name>A0ABT9CGI5_9BACL</name>
<dbReference type="RefSeq" id="WP_305023986.1">
    <property type="nucleotide sequence ID" value="NZ_JAUQTB010000004.1"/>
</dbReference>
<dbReference type="Pfam" id="PF00041">
    <property type="entry name" value="fn3"/>
    <property type="match status" value="5"/>
</dbReference>
<dbReference type="InterPro" id="IPR050617">
    <property type="entry name" value="E3_ligase_FN3/SPRY"/>
</dbReference>
<keyword evidence="3" id="KW-1185">Reference proteome</keyword>
<comment type="caution">
    <text evidence="2">The sequence shown here is derived from an EMBL/GenBank/DDBJ whole genome shotgun (WGS) entry which is preliminary data.</text>
</comment>
<dbReference type="Proteomes" id="UP001240171">
    <property type="component" value="Unassembled WGS sequence"/>
</dbReference>
<dbReference type="PROSITE" id="PS50853">
    <property type="entry name" value="FN3"/>
    <property type="match status" value="6"/>
</dbReference>
<feature type="domain" description="Fibronectin type-III" evidence="1">
    <location>
        <begin position="211"/>
        <end position="294"/>
    </location>
</feature>
<dbReference type="SUPFAM" id="SSF49265">
    <property type="entry name" value="Fibronectin type III"/>
    <property type="match status" value="6"/>
</dbReference>
<dbReference type="InterPro" id="IPR003961">
    <property type="entry name" value="FN3_dom"/>
</dbReference>
<dbReference type="InterPro" id="IPR013783">
    <property type="entry name" value="Ig-like_fold"/>
</dbReference>
<feature type="domain" description="Fibronectin type-III" evidence="1">
    <location>
        <begin position="856"/>
        <end position="939"/>
    </location>
</feature>
<dbReference type="InterPro" id="IPR036116">
    <property type="entry name" value="FN3_sf"/>
</dbReference>
<dbReference type="CDD" id="cd00063">
    <property type="entry name" value="FN3"/>
    <property type="match status" value="9"/>
</dbReference>